<evidence type="ECO:0000256" key="1">
    <source>
        <dbReference type="SAM" id="MobiDB-lite"/>
    </source>
</evidence>
<feature type="region of interest" description="Disordered" evidence="1">
    <location>
        <begin position="124"/>
        <end position="161"/>
    </location>
</feature>
<sequence>MQLGGGGKQTLGRNRASGYLYPAYRALPAPSPRPRAIDQLVNWWVGWYEVNLAYSAVFIEILLGETNWTEFRLQRHKAFAQWSLQFTPIQSPPRPAFSQPSQGNKPVWYMAEFFPLDSNHNTKTFSKQGMSSTEKTMRCTSPEKDPRPAFLSPQADSGKCPEEPTSCSVVCVFALQFWRIGNLALADYITDQDKGSNYRVTHTDDIVPKLPPELLGYHNFSPEYWITSGNYFLVPCPASF</sequence>
<feature type="compositionally biased region" description="Polar residues" evidence="1">
    <location>
        <begin position="124"/>
        <end position="134"/>
    </location>
</feature>
<dbReference type="InterPro" id="IPR002921">
    <property type="entry name" value="Fungal_lipase-type"/>
</dbReference>
<evidence type="ECO:0000259" key="2">
    <source>
        <dbReference type="Pfam" id="PF01764"/>
    </source>
</evidence>
<dbReference type="AlphaFoldDB" id="A0A395H0I9"/>
<gene>
    <name evidence="3" type="ORF">BO80DRAFT_434774</name>
</gene>
<dbReference type="SUPFAM" id="SSF53474">
    <property type="entry name" value="alpha/beta-Hydrolases"/>
    <property type="match status" value="1"/>
</dbReference>
<reference evidence="3 4" key="1">
    <citation type="submission" date="2018-02" db="EMBL/GenBank/DDBJ databases">
        <title>The genomes of Aspergillus section Nigri reveals drivers in fungal speciation.</title>
        <authorList>
            <consortium name="DOE Joint Genome Institute"/>
            <person name="Vesth T.C."/>
            <person name="Nybo J."/>
            <person name="Theobald S."/>
            <person name="Brandl J."/>
            <person name="Frisvad J.C."/>
            <person name="Nielsen K.F."/>
            <person name="Lyhne E.K."/>
            <person name="Kogle M.E."/>
            <person name="Kuo A."/>
            <person name="Riley R."/>
            <person name="Clum A."/>
            <person name="Nolan M."/>
            <person name="Lipzen A."/>
            <person name="Salamov A."/>
            <person name="Henrissat B."/>
            <person name="Wiebenga A."/>
            <person name="De vries R.P."/>
            <person name="Grigoriev I.V."/>
            <person name="Mortensen U.H."/>
            <person name="Andersen M.R."/>
            <person name="Baker S.E."/>
        </authorList>
    </citation>
    <scope>NUCLEOTIDE SEQUENCE [LARGE SCALE GENOMIC DNA]</scope>
    <source>
        <strain evidence="3 4">CBS 121593</strain>
    </source>
</reference>
<dbReference type="Pfam" id="PF01764">
    <property type="entry name" value="Lipase_3"/>
    <property type="match status" value="1"/>
</dbReference>
<feature type="domain" description="Fungal lipase-type" evidence="2">
    <location>
        <begin position="179"/>
        <end position="213"/>
    </location>
</feature>
<feature type="compositionally biased region" description="Basic and acidic residues" evidence="1">
    <location>
        <begin position="135"/>
        <end position="147"/>
    </location>
</feature>
<dbReference type="VEuPathDB" id="FungiDB:BO80DRAFT_434774"/>
<dbReference type="InterPro" id="IPR029058">
    <property type="entry name" value="AB_hydrolase_fold"/>
</dbReference>
<proteinExistence type="predicted"/>
<evidence type="ECO:0000313" key="3">
    <source>
        <dbReference type="EMBL" id="RAL01130.1"/>
    </source>
</evidence>
<dbReference type="Proteomes" id="UP000249402">
    <property type="component" value="Unassembled WGS sequence"/>
</dbReference>
<dbReference type="STRING" id="1448316.A0A395H0I9"/>
<dbReference type="GeneID" id="37225749"/>
<dbReference type="Gene3D" id="3.40.50.1820">
    <property type="entry name" value="alpha/beta hydrolase"/>
    <property type="match status" value="1"/>
</dbReference>
<organism evidence="3 4">
    <name type="scientific">Aspergillus ibericus CBS 121593</name>
    <dbReference type="NCBI Taxonomy" id="1448316"/>
    <lineage>
        <taxon>Eukaryota</taxon>
        <taxon>Fungi</taxon>
        <taxon>Dikarya</taxon>
        <taxon>Ascomycota</taxon>
        <taxon>Pezizomycotina</taxon>
        <taxon>Eurotiomycetes</taxon>
        <taxon>Eurotiomycetidae</taxon>
        <taxon>Eurotiales</taxon>
        <taxon>Aspergillaceae</taxon>
        <taxon>Aspergillus</taxon>
        <taxon>Aspergillus subgen. Circumdati</taxon>
    </lineage>
</organism>
<protein>
    <recommendedName>
        <fullName evidence="2">Fungal lipase-type domain-containing protein</fullName>
    </recommendedName>
</protein>
<dbReference type="EMBL" id="KZ824437">
    <property type="protein sequence ID" value="RAL01130.1"/>
    <property type="molecule type" value="Genomic_DNA"/>
</dbReference>
<name>A0A395H0I9_9EURO</name>
<keyword evidence="4" id="KW-1185">Reference proteome</keyword>
<dbReference type="OrthoDB" id="426718at2759"/>
<dbReference type="GO" id="GO:0006629">
    <property type="term" value="P:lipid metabolic process"/>
    <property type="evidence" value="ECO:0007669"/>
    <property type="project" value="InterPro"/>
</dbReference>
<accession>A0A395H0I9</accession>
<dbReference type="RefSeq" id="XP_025575457.1">
    <property type="nucleotide sequence ID" value="XM_025720884.1"/>
</dbReference>
<evidence type="ECO:0000313" key="4">
    <source>
        <dbReference type="Proteomes" id="UP000249402"/>
    </source>
</evidence>